<evidence type="ECO:0000313" key="2">
    <source>
        <dbReference type="Proteomes" id="UP000831290"/>
    </source>
</evidence>
<gene>
    <name evidence="1" type="ORF">MQE35_08495</name>
</gene>
<dbReference type="EMBL" id="CP094358">
    <property type="protein sequence ID" value="UOB19324.1"/>
    <property type="molecule type" value="Genomic_DNA"/>
</dbReference>
<reference evidence="1" key="1">
    <citation type="submission" date="2022-03" db="EMBL/GenBank/DDBJ databases">
        <title>Description of Abyssus ytuae gen. nov., sp. nov., a novel member of the family Flavobacteriaceae isolated from the sediment of Mariana Trench.</title>
        <authorList>
            <person name="Zhang J."/>
            <person name="Xu X."/>
        </authorList>
    </citation>
    <scope>NUCLEOTIDE SEQUENCE</scope>
    <source>
        <strain evidence="1">MT3330</strain>
    </source>
</reference>
<keyword evidence="2" id="KW-1185">Reference proteome</keyword>
<proteinExistence type="predicted"/>
<organism evidence="1 2">
    <name type="scientific">Abyssalbus ytuae</name>
    <dbReference type="NCBI Taxonomy" id="2926907"/>
    <lineage>
        <taxon>Bacteria</taxon>
        <taxon>Pseudomonadati</taxon>
        <taxon>Bacteroidota</taxon>
        <taxon>Flavobacteriia</taxon>
        <taxon>Flavobacteriales</taxon>
        <taxon>Flavobacteriaceae</taxon>
        <taxon>Abyssalbus</taxon>
    </lineage>
</organism>
<dbReference type="KEGG" id="fbm:MQE35_08495"/>
<dbReference type="RefSeq" id="WP_255845940.1">
    <property type="nucleotide sequence ID" value="NZ_CP094358.1"/>
</dbReference>
<name>A0A9E6ZR03_9FLAO</name>
<evidence type="ECO:0000313" key="1">
    <source>
        <dbReference type="EMBL" id="UOB19324.1"/>
    </source>
</evidence>
<dbReference type="AlphaFoldDB" id="A0A9E6ZR03"/>
<sequence length="471" mass="54667">MINILAGSIIKKKIINNTPNFITSVDKIKVNILSGKITVKNLQLTHKQNLFNLTAPKIELNKSFLQLLSANLDTLKKISLTHAYLHINKTNGKENNRSLNNKHNTLFIEHLKLKNCSLIITNKEDTILNLKEININATKAKITPKSKNFTYPFNASKYDISINSVFYNYNKYESLSIKNCYLNNQNISLHNLKIVPKYSKKELQNHLKKERDWISLNCNKLNISNLNIKKNKNTLINCKKITMDSVNLHVYKDKSLPDQNKLKNLYSKSLRELNENVNIDSIFIKKSNITYEEKLNKSEIPGVITFSDINADISNLNNYKPGNSTEINLSSKFLEYADFKFKWNFEILNKNDEFSISGSIKNLNTQSTNRFINPNMNISATGYINELYYTFYGNNYNAYGNMSMTYRDLSLKFKNDEKENKKLVSLLANIFIKNNEDNLKEVKIEVERNQKKSFFNYYWLCLKAGLMDNIL</sequence>
<accession>A0A9E6ZR03</accession>
<protein>
    <submittedName>
        <fullName evidence="1">Uncharacterized protein</fullName>
    </submittedName>
</protein>
<dbReference type="Proteomes" id="UP000831290">
    <property type="component" value="Chromosome"/>
</dbReference>